<proteinExistence type="predicted"/>
<dbReference type="Proteomes" id="UP000235672">
    <property type="component" value="Unassembled WGS sequence"/>
</dbReference>
<organism evidence="1 2">
    <name type="scientific">Hyaloscypha hepaticicola</name>
    <dbReference type="NCBI Taxonomy" id="2082293"/>
    <lineage>
        <taxon>Eukaryota</taxon>
        <taxon>Fungi</taxon>
        <taxon>Dikarya</taxon>
        <taxon>Ascomycota</taxon>
        <taxon>Pezizomycotina</taxon>
        <taxon>Leotiomycetes</taxon>
        <taxon>Helotiales</taxon>
        <taxon>Hyaloscyphaceae</taxon>
        <taxon>Hyaloscypha</taxon>
    </lineage>
</organism>
<evidence type="ECO:0000313" key="1">
    <source>
        <dbReference type="EMBL" id="PMD18584.1"/>
    </source>
</evidence>
<evidence type="ECO:0000313" key="2">
    <source>
        <dbReference type="Proteomes" id="UP000235672"/>
    </source>
</evidence>
<name>A0A2J6PX96_9HELO</name>
<dbReference type="AlphaFoldDB" id="A0A2J6PX96"/>
<sequence length="187" mass="22382">MTQQTASDISCAMPEGKLIPLTFREAIETRYKLSTESEWYPADCRSSGDRLNWDIEIYQSFLQLDQFPTIYYQIFQIRLEQLRREDIAKFDFQITDQSWAFRPFQEFLREYQNRYEEFFRGMDYYDIYLQMVAHYSEDLKQASPELASVFMNMRENTVRFTRNKLEADTWSLLGVPSEENGNEAISP</sequence>
<accession>A0A2J6PX96</accession>
<gene>
    <name evidence="1" type="ORF">NA56DRAFT_241146</name>
</gene>
<keyword evidence="2" id="KW-1185">Reference proteome</keyword>
<protein>
    <submittedName>
        <fullName evidence="1">Uncharacterized protein</fullName>
    </submittedName>
</protein>
<dbReference type="EMBL" id="KZ613493">
    <property type="protein sequence ID" value="PMD18584.1"/>
    <property type="molecule type" value="Genomic_DNA"/>
</dbReference>
<reference evidence="1 2" key="1">
    <citation type="submission" date="2016-05" db="EMBL/GenBank/DDBJ databases">
        <title>A degradative enzymes factory behind the ericoid mycorrhizal symbiosis.</title>
        <authorList>
            <consortium name="DOE Joint Genome Institute"/>
            <person name="Martino E."/>
            <person name="Morin E."/>
            <person name="Grelet G."/>
            <person name="Kuo A."/>
            <person name="Kohler A."/>
            <person name="Daghino S."/>
            <person name="Barry K."/>
            <person name="Choi C."/>
            <person name="Cichocki N."/>
            <person name="Clum A."/>
            <person name="Copeland A."/>
            <person name="Hainaut M."/>
            <person name="Haridas S."/>
            <person name="Labutti K."/>
            <person name="Lindquist E."/>
            <person name="Lipzen A."/>
            <person name="Khouja H.-R."/>
            <person name="Murat C."/>
            <person name="Ohm R."/>
            <person name="Olson A."/>
            <person name="Spatafora J."/>
            <person name="Veneault-Fourrey C."/>
            <person name="Henrissat B."/>
            <person name="Grigoriev I."/>
            <person name="Martin F."/>
            <person name="Perotto S."/>
        </authorList>
    </citation>
    <scope>NUCLEOTIDE SEQUENCE [LARGE SCALE GENOMIC DNA]</scope>
    <source>
        <strain evidence="1 2">UAMH 7357</strain>
    </source>
</reference>